<dbReference type="InterPro" id="IPR001753">
    <property type="entry name" value="Enoyl-CoA_hydra/iso"/>
</dbReference>
<dbReference type="Gene3D" id="3.90.226.10">
    <property type="entry name" value="2-enoyl-CoA Hydratase, Chain A, domain 1"/>
    <property type="match status" value="1"/>
</dbReference>
<dbReference type="FunFam" id="1.10.12.10:FF:000001">
    <property type="entry name" value="Probable enoyl-CoA hydratase, mitochondrial"/>
    <property type="match status" value="1"/>
</dbReference>
<dbReference type="GO" id="GO:0006635">
    <property type="term" value="P:fatty acid beta-oxidation"/>
    <property type="evidence" value="ECO:0007669"/>
    <property type="project" value="TreeGrafter"/>
</dbReference>
<sequence length="256" mass="27773">MPTVMMEIRAQTAVLTLNRPDKRNALNARLRAELREQLERIEASRQIRAVVVTGAGEAFAAGADIAAMQSYTPADAQAAAEEGCALFAFMEEMRVPIIAAVNGWALGGGCELALACDMRICAPEARFGQPELRLGLIPAYGALFRLPRLVGPAKAKEMVYTGRLLDARESLEAGLVSEIIPRDHLLQRAFELADAVSPAALAVSAAKTILNRAFDLTRAETDAFAASLYADLYRSEDLHEGLSAFLEKRKPQFKGR</sequence>
<dbReference type="FunFam" id="3.90.226.10:FF:000009">
    <property type="entry name" value="Carnitinyl-CoA dehydratase"/>
    <property type="match status" value="1"/>
</dbReference>
<accession>A0A653AE14</accession>
<name>A0A653AE14_UNCDX</name>
<evidence type="ECO:0000313" key="4">
    <source>
        <dbReference type="EMBL" id="VBB46257.1"/>
    </source>
</evidence>
<keyword evidence="2 4" id="KW-0456">Lyase</keyword>
<dbReference type="AlphaFoldDB" id="A0A653AE14"/>
<proteinExistence type="inferred from homology"/>
<protein>
    <submittedName>
        <fullName evidence="4">Putative enoyl-CoA hydratase</fullName>
        <ecNumber evidence="4">4.2.1.17</ecNumber>
    </submittedName>
</protein>
<gene>
    <name evidence="4" type="primary">fadB</name>
    <name evidence="4" type="ORF">TRIP_B40175</name>
</gene>
<reference evidence="4" key="1">
    <citation type="submission" date="2018-07" db="EMBL/GenBank/DDBJ databases">
        <authorList>
            <consortium name="Genoscope - CEA"/>
            <person name="William W."/>
        </authorList>
    </citation>
    <scope>NUCLEOTIDE SEQUENCE</scope>
    <source>
        <strain evidence="4">IK1</strain>
    </source>
</reference>
<dbReference type="PANTHER" id="PTHR11941:SF54">
    <property type="entry name" value="ENOYL-COA HYDRATASE, MITOCHONDRIAL"/>
    <property type="match status" value="1"/>
</dbReference>
<dbReference type="InterPro" id="IPR014748">
    <property type="entry name" value="Enoyl-CoA_hydra_C"/>
</dbReference>
<dbReference type="SUPFAM" id="SSF52096">
    <property type="entry name" value="ClpP/crotonase"/>
    <property type="match status" value="1"/>
</dbReference>
<dbReference type="InterPro" id="IPR018376">
    <property type="entry name" value="Enoyl-CoA_hyd/isom_CS"/>
</dbReference>
<evidence type="ECO:0000256" key="3">
    <source>
        <dbReference type="RuleBase" id="RU003707"/>
    </source>
</evidence>
<dbReference type="Pfam" id="PF00378">
    <property type="entry name" value="ECH_1"/>
    <property type="match status" value="1"/>
</dbReference>
<dbReference type="GO" id="GO:0004300">
    <property type="term" value="F:enoyl-CoA hydratase activity"/>
    <property type="evidence" value="ECO:0007669"/>
    <property type="project" value="UniProtKB-EC"/>
</dbReference>
<organism evidence="4">
    <name type="scientific">Uncultured Desulfatiglans sp</name>
    <dbReference type="NCBI Taxonomy" id="1748965"/>
    <lineage>
        <taxon>Bacteria</taxon>
        <taxon>Pseudomonadati</taxon>
        <taxon>Thermodesulfobacteriota</taxon>
        <taxon>Desulfobacteria</taxon>
        <taxon>Desulfatiglandales</taxon>
        <taxon>Desulfatiglandaceae</taxon>
        <taxon>Desulfatiglans</taxon>
        <taxon>environmental samples</taxon>
    </lineage>
</organism>
<evidence type="ECO:0000256" key="1">
    <source>
        <dbReference type="ARBA" id="ARBA00005254"/>
    </source>
</evidence>
<dbReference type="EMBL" id="UPXX01000031">
    <property type="protein sequence ID" value="VBB46257.1"/>
    <property type="molecule type" value="Genomic_DNA"/>
</dbReference>
<dbReference type="PANTHER" id="PTHR11941">
    <property type="entry name" value="ENOYL-COA HYDRATASE-RELATED"/>
    <property type="match status" value="1"/>
</dbReference>
<dbReference type="CDD" id="cd06558">
    <property type="entry name" value="crotonase-like"/>
    <property type="match status" value="1"/>
</dbReference>
<dbReference type="PROSITE" id="PS00166">
    <property type="entry name" value="ENOYL_COA_HYDRATASE"/>
    <property type="match status" value="1"/>
</dbReference>
<evidence type="ECO:0000256" key="2">
    <source>
        <dbReference type="ARBA" id="ARBA00023239"/>
    </source>
</evidence>
<comment type="similarity">
    <text evidence="1 3">Belongs to the enoyl-CoA hydratase/isomerase family.</text>
</comment>
<dbReference type="EC" id="4.2.1.17" evidence="4"/>
<dbReference type="InterPro" id="IPR029045">
    <property type="entry name" value="ClpP/crotonase-like_dom_sf"/>
</dbReference>
<dbReference type="Gene3D" id="1.10.12.10">
    <property type="entry name" value="Lyase 2-enoyl-coa Hydratase, Chain A, domain 2"/>
    <property type="match status" value="1"/>
</dbReference>